<gene>
    <name evidence="1" type="ORF">NQ317_018611</name>
</gene>
<reference evidence="1" key="1">
    <citation type="journal article" date="2023" name="Insect Mol. Biol.">
        <title>Genome sequencing provides insights into the evolution of gene families encoding plant cell wall-degrading enzymes in longhorned beetles.</title>
        <authorList>
            <person name="Shin N.R."/>
            <person name="Okamura Y."/>
            <person name="Kirsch R."/>
            <person name="Pauchet Y."/>
        </authorList>
    </citation>
    <scope>NUCLEOTIDE SEQUENCE</scope>
    <source>
        <strain evidence="1">MMC_N1</strain>
    </source>
</reference>
<protein>
    <submittedName>
        <fullName evidence="1">Uncharacterized protein</fullName>
    </submittedName>
</protein>
<dbReference type="EMBL" id="JAPWTJ010000560">
    <property type="protein sequence ID" value="KAJ8977329.1"/>
    <property type="molecule type" value="Genomic_DNA"/>
</dbReference>
<proteinExistence type="predicted"/>
<organism evidence="1 2">
    <name type="scientific">Molorchus minor</name>
    <dbReference type="NCBI Taxonomy" id="1323400"/>
    <lineage>
        <taxon>Eukaryota</taxon>
        <taxon>Metazoa</taxon>
        <taxon>Ecdysozoa</taxon>
        <taxon>Arthropoda</taxon>
        <taxon>Hexapoda</taxon>
        <taxon>Insecta</taxon>
        <taxon>Pterygota</taxon>
        <taxon>Neoptera</taxon>
        <taxon>Endopterygota</taxon>
        <taxon>Coleoptera</taxon>
        <taxon>Polyphaga</taxon>
        <taxon>Cucujiformia</taxon>
        <taxon>Chrysomeloidea</taxon>
        <taxon>Cerambycidae</taxon>
        <taxon>Lamiinae</taxon>
        <taxon>Monochamini</taxon>
        <taxon>Molorchus</taxon>
    </lineage>
</organism>
<evidence type="ECO:0000313" key="1">
    <source>
        <dbReference type="EMBL" id="KAJ8977329.1"/>
    </source>
</evidence>
<keyword evidence="2" id="KW-1185">Reference proteome</keyword>
<comment type="caution">
    <text evidence="1">The sequence shown here is derived from an EMBL/GenBank/DDBJ whole genome shotgun (WGS) entry which is preliminary data.</text>
</comment>
<evidence type="ECO:0000313" key="2">
    <source>
        <dbReference type="Proteomes" id="UP001162164"/>
    </source>
</evidence>
<dbReference type="Proteomes" id="UP001162164">
    <property type="component" value="Unassembled WGS sequence"/>
</dbReference>
<name>A0ABQ9JGJ3_9CUCU</name>
<accession>A0ABQ9JGJ3</accession>
<sequence>MLAKTLQLKLIAVKMNPSGGDGAGDGPFHNYGECLPSDFVRWGSVAYRQPSIPPNSRAIQGRSLFSMTGGSTPIPENPIFDVKELIGSGSYSNVYRAIDKIRIFGNRVLTIWFIEYIYSAVA</sequence>